<dbReference type="InterPro" id="IPR051209">
    <property type="entry name" value="FAD-bind_Monooxygenase_sf"/>
</dbReference>
<reference evidence="1 2" key="1">
    <citation type="submission" date="2021-01" db="EMBL/GenBank/DDBJ databases">
        <title>Genome seq and assembly of Nocardiodes sp. G10.</title>
        <authorList>
            <person name="Chhetri G."/>
        </authorList>
    </citation>
    <scope>NUCLEOTIDE SEQUENCE [LARGE SCALE GENOMIC DNA]</scope>
    <source>
        <strain evidence="1 2">G10</strain>
    </source>
</reference>
<gene>
    <name evidence="1" type="ORF">JI751_17140</name>
</gene>
<dbReference type="EMBL" id="JAERSG010000005">
    <property type="protein sequence ID" value="MBL0749348.1"/>
    <property type="molecule type" value="Genomic_DNA"/>
</dbReference>
<dbReference type="RefSeq" id="WP_201939238.1">
    <property type="nucleotide sequence ID" value="NZ_JAERSG010000005.1"/>
</dbReference>
<name>A0ABS1LCT9_9ACTN</name>
<dbReference type="Proteomes" id="UP000636918">
    <property type="component" value="Unassembled WGS sequence"/>
</dbReference>
<dbReference type="PANTHER" id="PTHR42877">
    <property type="entry name" value="L-ORNITHINE N(5)-MONOOXYGENASE-RELATED"/>
    <property type="match status" value="1"/>
</dbReference>
<dbReference type="Gene3D" id="3.50.50.60">
    <property type="entry name" value="FAD/NAD(P)-binding domain"/>
    <property type="match status" value="2"/>
</dbReference>
<proteinExistence type="predicted"/>
<keyword evidence="2" id="KW-1185">Reference proteome</keyword>
<accession>A0ABS1LCT9</accession>
<sequence length="510" mass="56978">MTTDSRSEVVVQPPLTVLVIGTGFGGQLTALHLLRRGITDFRILERRDFAGGTWCQNSYPGAAVDVPSPLYSLSSEPYPWSRMYAEQAELRDYTEHVLDRHRLHEHIVLGAEVIGAEWDGEAWCVTTDDGTVHRARFLVNASGPLSTPVVPAFAGLDDFTGTSFHTNGWDHDVDLEGRRVAVIGSGASAAQVIPAIQPEVADLHVFQRSPHWVLPRHDRTFSPLQRRLLRLRPLQRLLRASIYWRLETRVIGFKHSRRLLRLVAQRDALRHLEEQVPDETLRAQLTPDYTIGCKRIILSNTLFPALSAANTTLHDRHDGIDHFDATGIVTASGEHLDLDVVVFSTGYDATDGVIPYEVRGRDGVRLAEVWHDFPRAYLGTTVPGFPNFFVVTGPNTGIGHTSAIFVIEAQMEYVMRALDVVLAEGAASIEPTAVAEDDYTAMIHREMEKTVWHDGGCTSWYQSRSGRVVAMFPGFSFTFRRLARRFRPEHHVIERVAPAPVASTTERITA</sequence>
<dbReference type="SUPFAM" id="SSF51905">
    <property type="entry name" value="FAD/NAD(P)-binding domain"/>
    <property type="match status" value="1"/>
</dbReference>
<comment type="caution">
    <text evidence="1">The sequence shown here is derived from an EMBL/GenBank/DDBJ whole genome shotgun (WGS) entry which is preliminary data.</text>
</comment>
<dbReference type="PANTHER" id="PTHR42877:SF4">
    <property type="entry name" value="FAD_NAD(P)-BINDING DOMAIN-CONTAINING PROTEIN-RELATED"/>
    <property type="match status" value="1"/>
</dbReference>
<organism evidence="1 2">
    <name type="scientific">Nocardioides baculatus</name>
    <dbReference type="NCBI Taxonomy" id="2801337"/>
    <lineage>
        <taxon>Bacteria</taxon>
        <taxon>Bacillati</taxon>
        <taxon>Actinomycetota</taxon>
        <taxon>Actinomycetes</taxon>
        <taxon>Propionibacteriales</taxon>
        <taxon>Nocardioidaceae</taxon>
        <taxon>Nocardioides</taxon>
    </lineage>
</organism>
<protein>
    <submittedName>
        <fullName evidence="1">NAD(P)/FAD-dependent oxidoreductase</fullName>
    </submittedName>
</protein>
<dbReference type="Pfam" id="PF13738">
    <property type="entry name" value="Pyr_redox_3"/>
    <property type="match status" value="1"/>
</dbReference>
<dbReference type="InterPro" id="IPR036188">
    <property type="entry name" value="FAD/NAD-bd_sf"/>
</dbReference>
<evidence type="ECO:0000313" key="1">
    <source>
        <dbReference type="EMBL" id="MBL0749348.1"/>
    </source>
</evidence>
<evidence type="ECO:0000313" key="2">
    <source>
        <dbReference type="Proteomes" id="UP000636918"/>
    </source>
</evidence>